<accession>A0A9W8PFE5</accession>
<dbReference type="AlphaFoldDB" id="A0A9W8PFE5"/>
<evidence type="ECO:0000313" key="3">
    <source>
        <dbReference type="Proteomes" id="UP001152130"/>
    </source>
</evidence>
<comment type="caution">
    <text evidence="2">The sequence shown here is derived from an EMBL/GenBank/DDBJ whole genome shotgun (WGS) entry which is preliminary data.</text>
</comment>
<dbReference type="InterPro" id="IPR003347">
    <property type="entry name" value="JmjC_dom"/>
</dbReference>
<dbReference type="PROSITE" id="PS51184">
    <property type="entry name" value="JMJC"/>
    <property type="match status" value="1"/>
</dbReference>
<evidence type="ECO:0000259" key="1">
    <source>
        <dbReference type="PROSITE" id="PS51184"/>
    </source>
</evidence>
<keyword evidence="3" id="KW-1185">Reference proteome</keyword>
<dbReference type="EMBL" id="JAPDHF010000023">
    <property type="protein sequence ID" value="KAJ4004842.1"/>
    <property type="molecule type" value="Genomic_DNA"/>
</dbReference>
<sequence length="448" mass="51666">MASDNEEAFDKKLTKASQKDRLRILERKRDEILSAGNDYNYYHKLFYGKSDLYADKIQSLVEAGRAETEDDEKWGRFLCLATNASSLGALRDWNWVYQVQCETKDWLKRNRDTNTHRNAAAREILAILEDATYPNPEEALFCDPETAATLVDSDTVLVVQDQQPFSWNGQPIESLFRNWPPRSLLDKKIRVTILDSPTSRPPIRHCTLKDIKRKFTENFAPHERWNVLDIRNDVPVPRPKFLHGENCLLLSEFRELDKELVRARTLDFMLLSEGGNHTPMHVDPFGLATFITVQQGEIGFGWIVNATTRDYFDIHKTVISGSLQEKARYMVLRPGQTVFMPSGTIHFIFRKSDTPTLAIGGHVLTWKSIVKWLRVMKMQQLSTARIDKDVTAKETKAYIDVLRRVLRNHGYHGHVPRPDGYDAVWNVIKNWDTLTVNDEAFLEGQSDT</sequence>
<organism evidence="2 3">
    <name type="scientific">Fusarium irregulare</name>
    <dbReference type="NCBI Taxonomy" id="2494466"/>
    <lineage>
        <taxon>Eukaryota</taxon>
        <taxon>Fungi</taxon>
        <taxon>Dikarya</taxon>
        <taxon>Ascomycota</taxon>
        <taxon>Pezizomycotina</taxon>
        <taxon>Sordariomycetes</taxon>
        <taxon>Hypocreomycetidae</taxon>
        <taxon>Hypocreales</taxon>
        <taxon>Nectriaceae</taxon>
        <taxon>Fusarium</taxon>
        <taxon>Fusarium incarnatum-equiseti species complex</taxon>
    </lineage>
</organism>
<dbReference type="SUPFAM" id="SSF51197">
    <property type="entry name" value="Clavaminate synthase-like"/>
    <property type="match status" value="1"/>
</dbReference>
<dbReference type="Proteomes" id="UP001152130">
    <property type="component" value="Unassembled WGS sequence"/>
</dbReference>
<feature type="domain" description="JmjC" evidence="1">
    <location>
        <begin position="225"/>
        <end position="380"/>
    </location>
</feature>
<gene>
    <name evidence="2" type="ORF">NW766_011576</name>
</gene>
<protein>
    <recommendedName>
        <fullName evidence="1">JmjC domain-containing protein</fullName>
    </recommendedName>
</protein>
<dbReference type="OrthoDB" id="5077844at2759"/>
<evidence type="ECO:0000313" key="2">
    <source>
        <dbReference type="EMBL" id="KAJ4004842.1"/>
    </source>
</evidence>
<name>A0A9W8PFE5_9HYPO</name>
<proteinExistence type="predicted"/>
<reference evidence="2" key="1">
    <citation type="submission" date="2022-10" db="EMBL/GenBank/DDBJ databases">
        <title>Fusarium specimens isolated from Avocado Roots.</title>
        <authorList>
            <person name="Stajich J."/>
            <person name="Roper C."/>
            <person name="Heimlech-Rivalta G."/>
        </authorList>
    </citation>
    <scope>NUCLEOTIDE SEQUENCE</scope>
    <source>
        <strain evidence="2">CF00143</strain>
    </source>
</reference>
<dbReference type="Gene3D" id="2.60.120.650">
    <property type="entry name" value="Cupin"/>
    <property type="match status" value="1"/>
</dbReference>